<sequence length="114" mass="12536">MTETELAPGAIAWAALEPVRGREQGGHRPVLVIASAGYLDAVTTLVIVLPITTTDRGWPNHIRVDGPSGLDRQSWIMTEQPRTLSRDRLTRIAGQISTDCLMSVRSWLGDFLDL</sequence>
<comment type="caution">
    <text evidence="3">The sequence shown here is derived from an EMBL/GenBank/DDBJ whole genome shotgun (WGS) entry which is preliminary data.</text>
</comment>
<protein>
    <submittedName>
        <fullName evidence="3">Type II toxin-antitoxin system PemK/MazF family toxin</fullName>
    </submittedName>
</protein>
<gene>
    <name evidence="3" type="ORF">GCM10009749_04160</name>
</gene>
<keyword evidence="4" id="KW-1185">Reference proteome</keyword>
<evidence type="ECO:0000313" key="4">
    <source>
        <dbReference type="Proteomes" id="UP001500002"/>
    </source>
</evidence>
<evidence type="ECO:0000313" key="3">
    <source>
        <dbReference type="EMBL" id="GAA1799522.1"/>
    </source>
</evidence>
<dbReference type="Pfam" id="PF02452">
    <property type="entry name" value="PemK_toxin"/>
    <property type="match status" value="1"/>
</dbReference>
<dbReference type="RefSeq" id="WP_344292905.1">
    <property type="nucleotide sequence ID" value="NZ_BAAANJ010000001.1"/>
</dbReference>
<keyword evidence="2" id="KW-1277">Toxin-antitoxin system</keyword>
<accession>A0ABP4Y357</accession>
<proteinExistence type="inferred from homology"/>
<dbReference type="InterPro" id="IPR011067">
    <property type="entry name" value="Plasmid_toxin/cell-grow_inhib"/>
</dbReference>
<evidence type="ECO:0000256" key="2">
    <source>
        <dbReference type="ARBA" id="ARBA00022649"/>
    </source>
</evidence>
<dbReference type="PANTHER" id="PTHR33988">
    <property type="entry name" value="ENDORIBONUCLEASE MAZF-RELATED"/>
    <property type="match status" value="1"/>
</dbReference>
<dbReference type="EMBL" id="BAAANJ010000001">
    <property type="protein sequence ID" value="GAA1799522.1"/>
    <property type="molecule type" value="Genomic_DNA"/>
</dbReference>
<reference evidence="4" key="1">
    <citation type="journal article" date="2019" name="Int. J. Syst. Evol. Microbiol.">
        <title>The Global Catalogue of Microorganisms (GCM) 10K type strain sequencing project: providing services to taxonomists for standard genome sequencing and annotation.</title>
        <authorList>
            <consortium name="The Broad Institute Genomics Platform"/>
            <consortium name="The Broad Institute Genome Sequencing Center for Infectious Disease"/>
            <person name="Wu L."/>
            <person name="Ma J."/>
        </authorList>
    </citation>
    <scope>NUCLEOTIDE SEQUENCE [LARGE SCALE GENOMIC DNA]</scope>
    <source>
        <strain evidence="4">JCM 14322</strain>
    </source>
</reference>
<comment type="similarity">
    <text evidence="1">Belongs to the PemK/MazF family.</text>
</comment>
<organism evidence="3 4">
    <name type="scientific">Agromyces neolithicus</name>
    <dbReference type="NCBI Taxonomy" id="269420"/>
    <lineage>
        <taxon>Bacteria</taxon>
        <taxon>Bacillati</taxon>
        <taxon>Actinomycetota</taxon>
        <taxon>Actinomycetes</taxon>
        <taxon>Micrococcales</taxon>
        <taxon>Microbacteriaceae</taxon>
        <taxon>Agromyces</taxon>
    </lineage>
</organism>
<dbReference type="SUPFAM" id="SSF50118">
    <property type="entry name" value="Cell growth inhibitor/plasmid maintenance toxic component"/>
    <property type="match status" value="1"/>
</dbReference>
<dbReference type="InterPro" id="IPR003477">
    <property type="entry name" value="PemK-like"/>
</dbReference>
<name>A0ABP4Y357_9MICO</name>
<dbReference type="Proteomes" id="UP001500002">
    <property type="component" value="Unassembled WGS sequence"/>
</dbReference>
<evidence type="ECO:0000256" key="1">
    <source>
        <dbReference type="ARBA" id="ARBA00007521"/>
    </source>
</evidence>
<dbReference type="Gene3D" id="2.30.30.110">
    <property type="match status" value="1"/>
</dbReference>